<dbReference type="InterPro" id="IPR029062">
    <property type="entry name" value="Class_I_gatase-like"/>
</dbReference>
<protein>
    <submittedName>
        <fullName evidence="2">GMP synthase family protein</fullName>
    </submittedName>
</protein>
<evidence type="ECO:0000259" key="1">
    <source>
        <dbReference type="Pfam" id="PF00117"/>
    </source>
</evidence>
<dbReference type="PANTHER" id="PTHR42695">
    <property type="entry name" value="GLUTAMINE AMIDOTRANSFERASE YLR126C-RELATED"/>
    <property type="match status" value="1"/>
</dbReference>
<dbReference type="PATRIC" id="fig|710421.3.peg.2886"/>
<evidence type="ECO:0000313" key="2">
    <source>
        <dbReference type="EMBL" id="AFM17657.1"/>
    </source>
</evidence>
<dbReference type="InterPro" id="IPR017926">
    <property type="entry name" value="GATASE"/>
</dbReference>
<proteinExistence type="predicted"/>
<evidence type="ECO:0000313" key="3">
    <source>
        <dbReference type="Proteomes" id="UP000006057"/>
    </source>
</evidence>
<gene>
    <name evidence="2" type="ordered locus">Mycch_2897</name>
</gene>
<dbReference type="SUPFAM" id="SSF52317">
    <property type="entry name" value="Class I glutamine amidotransferase-like"/>
    <property type="match status" value="1"/>
</dbReference>
<dbReference type="STRING" id="710421.Mycch_2897"/>
<dbReference type="eggNOG" id="COG0518">
    <property type="taxonomic scope" value="Bacteria"/>
</dbReference>
<dbReference type="RefSeq" id="WP_014816134.1">
    <property type="nucleotide sequence ID" value="NC_018027.1"/>
</dbReference>
<dbReference type="CDD" id="cd01741">
    <property type="entry name" value="GATase1_1"/>
    <property type="match status" value="1"/>
</dbReference>
<dbReference type="Proteomes" id="UP000006057">
    <property type="component" value="Chromosome"/>
</dbReference>
<dbReference type="Gene3D" id="3.40.50.880">
    <property type="match status" value="1"/>
</dbReference>
<accession>I4BK50</accession>
<dbReference type="PANTHER" id="PTHR42695:SF5">
    <property type="entry name" value="GLUTAMINE AMIDOTRANSFERASE YLR126C-RELATED"/>
    <property type="match status" value="1"/>
</dbReference>
<dbReference type="Pfam" id="PF00117">
    <property type="entry name" value="GATase"/>
    <property type="match status" value="1"/>
</dbReference>
<sequence length="247" mass="26721">MADAPFLLLSVRGEDEAADDEYRAMMRFAGLDHERLHRIRLTHQPLGPVALAEWSGVILGGGPYNVSDDPDGKSPTQRRVEDELAGLLAEIIARDFPFLGCCYGVGTLGAAIGAVVDRAHSEPVGAVTVALTAQGRSDPLFAGLPDTFDAFGGHKEAASALPHGVARLARSADCPVQAFRVGANVYATQFHPELDVDGLCTRIDVYKNHGYFAPETAQSLKDAARRRVVTHPMEILRRFAQRYARSN</sequence>
<dbReference type="GO" id="GO:0005829">
    <property type="term" value="C:cytosol"/>
    <property type="evidence" value="ECO:0007669"/>
    <property type="project" value="TreeGrafter"/>
</dbReference>
<reference evidence="2 3" key="1">
    <citation type="submission" date="2012-06" db="EMBL/GenBank/DDBJ databases">
        <title>Complete sequence of chromosome of Mycobacterium chubuense NBB4.</title>
        <authorList>
            <consortium name="US DOE Joint Genome Institute"/>
            <person name="Lucas S."/>
            <person name="Han J."/>
            <person name="Lapidus A."/>
            <person name="Cheng J.-F."/>
            <person name="Goodwin L."/>
            <person name="Pitluck S."/>
            <person name="Peters L."/>
            <person name="Mikhailova N."/>
            <person name="Teshima H."/>
            <person name="Detter J.C."/>
            <person name="Han C."/>
            <person name="Tapia R."/>
            <person name="Land M."/>
            <person name="Hauser L."/>
            <person name="Kyrpides N."/>
            <person name="Ivanova N."/>
            <person name="Pagani I."/>
            <person name="Mattes T."/>
            <person name="Holmes A."/>
            <person name="Rutledge P."/>
            <person name="Paulsen I."/>
            <person name="Coleman N."/>
            <person name="Woyke T."/>
        </authorList>
    </citation>
    <scope>NUCLEOTIDE SEQUENCE [LARGE SCALE GENOMIC DNA]</scope>
    <source>
        <strain evidence="2 3">NBB4</strain>
    </source>
</reference>
<feature type="domain" description="Glutamine amidotransferase" evidence="1">
    <location>
        <begin position="52"/>
        <end position="194"/>
    </location>
</feature>
<dbReference type="EMBL" id="CP003053">
    <property type="protein sequence ID" value="AFM17657.1"/>
    <property type="molecule type" value="Genomic_DNA"/>
</dbReference>
<dbReference type="NCBIfam" id="NF005743">
    <property type="entry name" value="PRK07567.1"/>
    <property type="match status" value="1"/>
</dbReference>
<dbReference type="OrthoDB" id="5196541at2"/>
<dbReference type="PROSITE" id="PS51273">
    <property type="entry name" value="GATASE_TYPE_1"/>
    <property type="match status" value="1"/>
</dbReference>
<dbReference type="InterPro" id="IPR044992">
    <property type="entry name" value="ChyE-like"/>
</dbReference>
<dbReference type="HOGENOM" id="CLU_054974_4_0_11"/>
<dbReference type="KEGG" id="mcb:Mycch_2897"/>
<dbReference type="AlphaFoldDB" id="I4BK50"/>
<organism evidence="2 3">
    <name type="scientific">Mycolicibacterium chubuense (strain NBB4)</name>
    <name type="common">Mycobacterium chubuense</name>
    <dbReference type="NCBI Taxonomy" id="710421"/>
    <lineage>
        <taxon>Bacteria</taxon>
        <taxon>Bacillati</taxon>
        <taxon>Actinomycetota</taxon>
        <taxon>Actinomycetes</taxon>
        <taxon>Mycobacteriales</taxon>
        <taxon>Mycobacteriaceae</taxon>
        <taxon>Mycolicibacterium</taxon>
    </lineage>
</organism>
<name>I4BK50_MYCCN</name>
<keyword evidence="3" id="KW-1185">Reference proteome</keyword>